<dbReference type="InterPro" id="IPR027477">
    <property type="entry name" value="Succ_DH/fumarate_Rdtase_cat_sf"/>
</dbReference>
<dbReference type="PROSITE" id="PS51257">
    <property type="entry name" value="PROKAR_LIPOPROTEIN"/>
    <property type="match status" value="1"/>
</dbReference>
<reference evidence="10 11" key="1">
    <citation type="submission" date="2014-07" db="EMBL/GenBank/DDBJ databases">
        <authorList>
            <person name="McCorrison J."/>
            <person name="Sanka R."/>
            <person name="Torralba M."/>
            <person name="Gillis M."/>
            <person name="Haft D.H."/>
            <person name="Methe B."/>
            <person name="Sutton G."/>
            <person name="Nelson K.E."/>
        </authorList>
    </citation>
    <scope>NUCLEOTIDE SEQUENCE [LARGE SCALE GENOMIC DNA]</scope>
    <source>
        <strain evidence="10 11">S7-1-13</strain>
    </source>
</reference>
<accession>A0A095X4Q2</accession>
<evidence type="ECO:0000256" key="5">
    <source>
        <dbReference type="ARBA" id="ARBA00022827"/>
    </source>
</evidence>
<comment type="cofactor">
    <cofactor evidence="8">
        <name>FMN</name>
        <dbReference type="ChEBI" id="CHEBI:58210"/>
    </cofactor>
    <text evidence="8">Binds 1 or 2 FMN covalently per subunit.</text>
</comment>
<dbReference type="SMART" id="SM00900">
    <property type="entry name" value="FMN_bind"/>
    <property type="match status" value="1"/>
</dbReference>
<keyword evidence="5 8" id="KW-0274">FAD</keyword>
<evidence type="ECO:0000256" key="2">
    <source>
        <dbReference type="ARBA" id="ARBA00013137"/>
    </source>
</evidence>
<evidence type="ECO:0000256" key="8">
    <source>
        <dbReference type="RuleBase" id="RU366062"/>
    </source>
</evidence>
<evidence type="ECO:0000259" key="9">
    <source>
        <dbReference type="SMART" id="SM00900"/>
    </source>
</evidence>
<dbReference type="InterPro" id="IPR003953">
    <property type="entry name" value="FAD-dep_OxRdtase_2_FAD-bd"/>
</dbReference>
<dbReference type="InterPro" id="IPR036188">
    <property type="entry name" value="FAD/NAD-bd_sf"/>
</dbReference>
<dbReference type="PANTHER" id="PTHR43400">
    <property type="entry name" value="FUMARATE REDUCTASE"/>
    <property type="match status" value="1"/>
</dbReference>
<dbReference type="GO" id="GO:0033765">
    <property type="term" value="F:steroid dehydrogenase activity, acting on the CH-CH group of donors"/>
    <property type="evidence" value="ECO:0007669"/>
    <property type="project" value="UniProtKB-ARBA"/>
</dbReference>
<feature type="domain" description="FMN-binding" evidence="9">
    <location>
        <begin position="49"/>
        <end position="122"/>
    </location>
</feature>
<comment type="cofactor">
    <cofactor evidence="8">
        <name>FAD</name>
        <dbReference type="ChEBI" id="CHEBI:57692"/>
    </cofactor>
    <text evidence="8">Binds 1 FAD per subunit.</text>
</comment>
<dbReference type="InterPro" id="IPR050315">
    <property type="entry name" value="FAD-oxidoreductase_2"/>
</dbReference>
<evidence type="ECO:0000256" key="1">
    <source>
        <dbReference type="ARBA" id="ARBA00008040"/>
    </source>
</evidence>
<name>A0A095X4Q2_9FIRM</name>
<keyword evidence="4 8" id="KW-0285">Flavoprotein</keyword>
<dbReference type="SUPFAM" id="SSF56425">
    <property type="entry name" value="Succinate dehydrogenase/fumarate reductase flavoprotein, catalytic domain"/>
    <property type="match status" value="1"/>
</dbReference>
<organism evidence="10 11">
    <name type="scientific">Anaerococcus lactolyticus S7-1-13</name>
    <dbReference type="NCBI Taxonomy" id="1284686"/>
    <lineage>
        <taxon>Bacteria</taxon>
        <taxon>Bacillati</taxon>
        <taxon>Bacillota</taxon>
        <taxon>Tissierellia</taxon>
        <taxon>Tissierellales</taxon>
        <taxon>Peptoniphilaceae</taxon>
        <taxon>Anaerococcus</taxon>
    </lineage>
</organism>
<keyword evidence="8" id="KW-0732">Signal</keyword>
<dbReference type="EMBL" id="JRMW01000025">
    <property type="protein sequence ID" value="KGF04778.1"/>
    <property type="molecule type" value="Genomic_DNA"/>
</dbReference>
<comment type="similarity">
    <text evidence="1 8">Belongs to the FAD-dependent oxidoreductase 2 family. FRD/SDH subfamily.</text>
</comment>
<evidence type="ECO:0000256" key="3">
    <source>
        <dbReference type="ARBA" id="ARBA00015872"/>
    </source>
</evidence>
<dbReference type="SUPFAM" id="SSF51905">
    <property type="entry name" value="FAD/NAD(P)-binding domain"/>
    <property type="match status" value="1"/>
</dbReference>
<comment type="caution">
    <text evidence="10">The sequence shown here is derived from an EMBL/GenBank/DDBJ whole genome shotgun (WGS) entry which is preliminary data.</text>
</comment>
<evidence type="ECO:0000313" key="11">
    <source>
        <dbReference type="Proteomes" id="UP000029579"/>
    </source>
</evidence>
<dbReference type="RefSeq" id="WP_037326867.1">
    <property type="nucleotide sequence ID" value="NZ_JRMW01000025.1"/>
</dbReference>
<evidence type="ECO:0000256" key="7">
    <source>
        <dbReference type="ARBA" id="ARBA00049922"/>
    </source>
</evidence>
<sequence>MYEKNKTLALLLSISMLLSACGGTKTDNKAGYGKDSTVGETTGEGTAKGHNGDLKAVVTFDGDKIAKIDLTHEETKGLGDEAADKLVDEIIANNSVNVETVSGATVTSTAVIEAVKAAIQASGRDVKNFEAKSEAKKGETVEKETDVVVIGGGAGFAAAVSAKEAGANVILVEKLATVGGNTLISGGECAAPDNDLQKEEGIKDSKELFAKDVEEAGGNPELIKVLADKATEDAYWLRDDIGVKWLDSLMFFGGHSVKRSLIPADHTGNELIKNYLKKAEELGIEVIKEADVKEILSKDGKVCGIKAETKEGDLVVNAKSVVVASGGFGANAKMCYEYDKEIDEHVLSTNSPGATGDGILMAEKLGADTVDMDKIQLYPVCDVETGKLLYCGDTRLVGGALLVNKEGKRFVEELGTRREISMAIKKQTDYVGYLLWDETSNEKTGTMKSNPEEAKSLFDRGLMVKANTLEELADHFGIDKDALLETVKTFNENSAKKEDPEFNLRMLGWQVKDAPFYMMKVDPAVHHTMGGLKINTEAQVLNKDGKWIEGLYAAGEVTGGIHGSNRLGSVAMADITVFGKIAGENAAANAKK</sequence>
<feature type="signal peptide" evidence="8">
    <location>
        <begin position="1"/>
        <end position="20"/>
    </location>
</feature>
<dbReference type="Gene3D" id="3.90.700.10">
    <property type="entry name" value="Succinate dehydrogenase/fumarate reductase flavoprotein, catalytic domain"/>
    <property type="match status" value="1"/>
</dbReference>
<gene>
    <name evidence="10" type="ORF">HMPREF1630_02945</name>
</gene>
<dbReference type="NCBIfam" id="TIGR01813">
    <property type="entry name" value="flavo_cyto_c"/>
    <property type="match status" value="1"/>
</dbReference>
<feature type="chain" id="PRO_5039741700" description="Urocanate reductase" evidence="8">
    <location>
        <begin position="21"/>
        <end position="592"/>
    </location>
</feature>
<evidence type="ECO:0000313" key="10">
    <source>
        <dbReference type="EMBL" id="KGF04778.1"/>
    </source>
</evidence>
<evidence type="ECO:0000256" key="6">
    <source>
        <dbReference type="ARBA" id="ARBA00023002"/>
    </source>
</evidence>
<keyword evidence="6 8" id="KW-0560">Oxidoreductase</keyword>
<evidence type="ECO:0000256" key="4">
    <source>
        <dbReference type="ARBA" id="ARBA00022630"/>
    </source>
</evidence>
<dbReference type="Pfam" id="PF04205">
    <property type="entry name" value="FMN_bind"/>
    <property type="match status" value="1"/>
</dbReference>
<protein>
    <recommendedName>
        <fullName evidence="3 8">Urocanate reductase</fullName>
        <ecNumber evidence="2 8">1.3.99.33</ecNumber>
    </recommendedName>
</protein>
<dbReference type="Proteomes" id="UP000029579">
    <property type="component" value="Unassembled WGS sequence"/>
</dbReference>
<dbReference type="Gene3D" id="3.50.50.60">
    <property type="entry name" value="FAD/NAD(P)-binding domain"/>
    <property type="match status" value="1"/>
</dbReference>
<dbReference type="InterPro" id="IPR007329">
    <property type="entry name" value="FMN-bd"/>
</dbReference>
<dbReference type="AlphaFoldDB" id="A0A095X4Q2"/>
<comment type="catalytic activity">
    <reaction evidence="7 8">
        <text>dihydrourocanate + A = urocanate + AH2</text>
        <dbReference type="Rhea" id="RHEA:36059"/>
        <dbReference type="ChEBI" id="CHEBI:13193"/>
        <dbReference type="ChEBI" id="CHEBI:17499"/>
        <dbReference type="ChEBI" id="CHEBI:27247"/>
        <dbReference type="ChEBI" id="CHEBI:72991"/>
        <dbReference type="EC" id="1.3.99.33"/>
    </reaction>
</comment>
<dbReference type="InterPro" id="IPR010960">
    <property type="entry name" value="Flavocytochrome_c"/>
</dbReference>
<dbReference type="PANTHER" id="PTHR43400:SF7">
    <property type="entry name" value="FAD-DEPENDENT OXIDOREDUCTASE 2 FAD BINDING DOMAIN-CONTAINING PROTEIN"/>
    <property type="match status" value="1"/>
</dbReference>
<dbReference type="Pfam" id="PF00890">
    <property type="entry name" value="FAD_binding_2"/>
    <property type="match status" value="1"/>
</dbReference>
<dbReference type="Gene3D" id="3.90.1010.20">
    <property type="match status" value="1"/>
</dbReference>
<dbReference type="EC" id="1.3.99.33" evidence="2 8"/>
<proteinExistence type="inferred from homology"/>
<dbReference type="GO" id="GO:0016020">
    <property type="term" value="C:membrane"/>
    <property type="evidence" value="ECO:0007669"/>
    <property type="project" value="InterPro"/>
</dbReference>
<dbReference type="GO" id="GO:0010181">
    <property type="term" value="F:FMN binding"/>
    <property type="evidence" value="ECO:0007669"/>
    <property type="project" value="InterPro"/>
</dbReference>
<dbReference type="eggNOG" id="COG1053">
    <property type="taxonomic scope" value="Bacteria"/>
</dbReference>